<comment type="caution">
    <text evidence="3">The sequence shown here is derived from an EMBL/GenBank/DDBJ whole genome shotgun (WGS) entry which is preliminary data.</text>
</comment>
<evidence type="ECO:0000259" key="2">
    <source>
        <dbReference type="Pfam" id="PF13335"/>
    </source>
</evidence>
<keyword evidence="3" id="KW-0067">ATP-binding</keyword>
<gene>
    <name evidence="3" type="ORF">KDA10_02895</name>
</gene>
<dbReference type="InterPro" id="IPR014721">
    <property type="entry name" value="Ribsml_uS5_D2-typ_fold_subgr"/>
</dbReference>
<dbReference type="InterPro" id="IPR000523">
    <property type="entry name" value="Mg_chelatse_chII-like_cat_dom"/>
</dbReference>
<dbReference type="Pfam" id="PF01078">
    <property type="entry name" value="Mg_chelatase"/>
    <property type="match status" value="1"/>
</dbReference>
<feature type="domain" description="Magnesium chelatase ChlI-like catalytic" evidence="1">
    <location>
        <begin position="210"/>
        <end position="415"/>
    </location>
</feature>
<organism evidence="3 4">
    <name type="scientific">candidate division WWE3 bacterium</name>
    <dbReference type="NCBI Taxonomy" id="2053526"/>
    <lineage>
        <taxon>Bacteria</taxon>
        <taxon>Katanobacteria</taxon>
    </lineage>
</organism>
<dbReference type="EMBL" id="JAGQNY010000010">
    <property type="protein sequence ID" value="MCA9302278.1"/>
    <property type="molecule type" value="Genomic_DNA"/>
</dbReference>
<name>A0A955E157_UNCKA</name>
<feature type="domain" description="Mg chelatase-related protein C-terminal" evidence="2">
    <location>
        <begin position="447"/>
        <end position="542"/>
    </location>
</feature>
<proteinExistence type="predicted"/>
<dbReference type="InterPro" id="IPR025158">
    <property type="entry name" value="Mg_chelat-rel_C"/>
</dbReference>
<dbReference type="Pfam" id="PF13541">
    <property type="entry name" value="ChlI"/>
    <property type="match status" value="1"/>
</dbReference>
<dbReference type="InterPro" id="IPR045006">
    <property type="entry name" value="CHLI-like"/>
</dbReference>
<sequence length="548" mass="60912">MPNKILSVVASGSELVRVEIEVVVKKRGFPSFELVGLVGKDAVECKKRILCAFESAGIRIRNMKVLVNLRPSNVVKSGAHFDLAISAGILLAIKKLTLNRSLLLVGEVSLSGHFIPSSYDVLVKMQHVLNEEHVLIVAGEIGLKRHDSVQNFYFVESIEDLGVFLESLSRYQDFASLPPAVEKKGMDIFGSLLCYDSEEDSLYRTAEKSFDSILGNEKIKRALEISAVGRHSLYVYGPPGSGKTTLLNSLVFLLPKMEPKEALRSSILYGLENLSSASSDRAGVTLMPPCRILSHTTSVSSLTGKSNSRSIGELSLAHNGVLIMNELNLFSSKVSDLIKEVLDDKAFYVIKDRRLVKVPSEFILLASSNLCPCGYYGSEIKKCTCLPFQVRQFNSKISGAFLDRFDMTVYAEQVTDTSENYSSEKVMAEDKKLVTNLPEKDSYKFEQLKNKIFSAVEYRKNRLLSFPDSAQINNKNIYTPEIFFQKSKITLEAKIFALSILKSNSLSMRGFSKFLALSRTLADIDSDEKIRVQHVAEAISFKEAVALQ</sequence>
<evidence type="ECO:0000259" key="1">
    <source>
        <dbReference type="Pfam" id="PF01078"/>
    </source>
</evidence>
<dbReference type="InterPro" id="IPR020568">
    <property type="entry name" value="Ribosomal_Su5_D2-typ_SF"/>
</dbReference>
<dbReference type="AlphaFoldDB" id="A0A955E157"/>
<protein>
    <submittedName>
        <fullName evidence="3">ATP-binding protein</fullName>
    </submittedName>
</protein>
<dbReference type="InterPro" id="IPR027417">
    <property type="entry name" value="P-loop_NTPase"/>
</dbReference>
<reference evidence="3" key="2">
    <citation type="journal article" date="2021" name="Microbiome">
        <title>Successional dynamics and alternative stable states in a saline activated sludge microbial community over 9 years.</title>
        <authorList>
            <person name="Wang Y."/>
            <person name="Ye J."/>
            <person name="Ju F."/>
            <person name="Liu L."/>
            <person name="Boyd J.A."/>
            <person name="Deng Y."/>
            <person name="Parks D.H."/>
            <person name="Jiang X."/>
            <person name="Yin X."/>
            <person name="Woodcroft B.J."/>
            <person name="Tyson G.W."/>
            <person name="Hugenholtz P."/>
            <person name="Polz M.F."/>
            <person name="Zhang T."/>
        </authorList>
    </citation>
    <scope>NUCLEOTIDE SEQUENCE</scope>
    <source>
        <strain evidence="3">HKST-UBA80</strain>
    </source>
</reference>
<evidence type="ECO:0000313" key="4">
    <source>
        <dbReference type="Proteomes" id="UP000714817"/>
    </source>
</evidence>
<dbReference type="Gene3D" id="3.30.230.10">
    <property type="match status" value="1"/>
</dbReference>
<dbReference type="Proteomes" id="UP000714817">
    <property type="component" value="Unassembled WGS sequence"/>
</dbReference>
<dbReference type="Gene3D" id="3.40.50.300">
    <property type="entry name" value="P-loop containing nucleotide triphosphate hydrolases"/>
    <property type="match status" value="1"/>
</dbReference>
<dbReference type="PANTHER" id="PTHR32039">
    <property type="entry name" value="MAGNESIUM-CHELATASE SUBUNIT CHLI"/>
    <property type="match status" value="1"/>
</dbReference>
<dbReference type="PANTHER" id="PTHR32039:SF7">
    <property type="entry name" value="COMPETENCE PROTEIN COMM"/>
    <property type="match status" value="1"/>
</dbReference>
<dbReference type="Pfam" id="PF13335">
    <property type="entry name" value="Mg_chelatase_C"/>
    <property type="match status" value="1"/>
</dbReference>
<reference evidence="3" key="1">
    <citation type="submission" date="2020-04" db="EMBL/GenBank/DDBJ databases">
        <authorList>
            <person name="Zhang T."/>
        </authorList>
    </citation>
    <scope>NUCLEOTIDE SEQUENCE</scope>
    <source>
        <strain evidence="3">HKST-UBA80</strain>
    </source>
</reference>
<dbReference type="GO" id="GO:0005524">
    <property type="term" value="F:ATP binding"/>
    <property type="evidence" value="ECO:0007669"/>
    <property type="project" value="UniProtKB-KW"/>
</dbReference>
<accession>A0A955E157</accession>
<evidence type="ECO:0000313" key="3">
    <source>
        <dbReference type="EMBL" id="MCA9302278.1"/>
    </source>
</evidence>
<dbReference type="SUPFAM" id="SSF54211">
    <property type="entry name" value="Ribosomal protein S5 domain 2-like"/>
    <property type="match status" value="1"/>
</dbReference>
<keyword evidence="3" id="KW-0547">Nucleotide-binding</keyword>
<dbReference type="SUPFAM" id="SSF52540">
    <property type="entry name" value="P-loop containing nucleoside triphosphate hydrolases"/>
    <property type="match status" value="1"/>
</dbReference>